<name>A0A1I0JEI3_9FIRM</name>
<dbReference type="SUPFAM" id="SSF53613">
    <property type="entry name" value="Ribokinase-like"/>
    <property type="match status" value="1"/>
</dbReference>
<keyword evidence="2" id="KW-0808">Transferase</keyword>
<dbReference type="Pfam" id="PF00294">
    <property type="entry name" value="PfkB"/>
    <property type="match status" value="1"/>
</dbReference>
<evidence type="ECO:0000313" key="6">
    <source>
        <dbReference type="Proteomes" id="UP000198508"/>
    </source>
</evidence>
<evidence type="ECO:0000256" key="1">
    <source>
        <dbReference type="ARBA" id="ARBA00010688"/>
    </source>
</evidence>
<dbReference type="InterPro" id="IPR002173">
    <property type="entry name" value="Carboh/pur_kinase_PfkB_CS"/>
</dbReference>
<evidence type="ECO:0000313" key="5">
    <source>
        <dbReference type="EMBL" id="SEU07660.1"/>
    </source>
</evidence>
<dbReference type="STRING" id="460384.SAMN05216313_12858"/>
<dbReference type="PROSITE" id="PS00584">
    <property type="entry name" value="PFKB_KINASES_2"/>
    <property type="match status" value="1"/>
</dbReference>
<gene>
    <name evidence="5" type="ORF">SAMN05216313_12858</name>
</gene>
<proteinExistence type="inferred from homology"/>
<evidence type="ECO:0000256" key="3">
    <source>
        <dbReference type="ARBA" id="ARBA00022777"/>
    </source>
</evidence>
<protein>
    <submittedName>
        <fullName evidence="5">2-dehydro-3-deoxygluconokinase</fullName>
    </submittedName>
</protein>
<keyword evidence="3 5" id="KW-0418">Kinase</keyword>
<comment type="similarity">
    <text evidence="1">Belongs to the carbohydrate kinase PfkB family.</text>
</comment>
<reference evidence="6" key="1">
    <citation type="submission" date="2016-10" db="EMBL/GenBank/DDBJ databases">
        <authorList>
            <person name="Varghese N."/>
            <person name="Submissions S."/>
        </authorList>
    </citation>
    <scope>NUCLEOTIDE SEQUENCE [LARGE SCALE GENOMIC DNA]</scope>
    <source>
        <strain evidence="6">NLAE-zl-G277</strain>
    </source>
</reference>
<dbReference type="Gene3D" id="3.40.1190.20">
    <property type="match status" value="1"/>
</dbReference>
<keyword evidence="6" id="KW-1185">Reference proteome</keyword>
<dbReference type="AlphaFoldDB" id="A0A1I0JEI3"/>
<dbReference type="InterPro" id="IPR052700">
    <property type="entry name" value="Carb_kinase_PfkB-like"/>
</dbReference>
<feature type="domain" description="Carbohydrate kinase PfkB" evidence="4">
    <location>
        <begin position="1"/>
        <end position="299"/>
    </location>
</feature>
<organism evidence="5 6">
    <name type="scientific">Enterocloster lavalensis</name>
    <dbReference type="NCBI Taxonomy" id="460384"/>
    <lineage>
        <taxon>Bacteria</taxon>
        <taxon>Bacillati</taxon>
        <taxon>Bacillota</taxon>
        <taxon>Clostridia</taxon>
        <taxon>Lachnospirales</taxon>
        <taxon>Lachnospiraceae</taxon>
        <taxon>Enterocloster</taxon>
    </lineage>
</organism>
<dbReference type="GO" id="GO:0016301">
    <property type="term" value="F:kinase activity"/>
    <property type="evidence" value="ECO:0007669"/>
    <property type="project" value="UniProtKB-KW"/>
</dbReference>
<dbReference type="InterPro" id="IPR011611">
    <property type="entry name" value="PfkB_dom"/>
</dbReference>
<dbReference type="CDD" id="cd01166">
    <property type="entry name" value="KdgK"/>
    <property type="match status" value="1"/>
</dbReference>
<accession>A0A1I0JEI3</accession>
<dbReference type="PANTHER" id="PTHR43320:SF2">
    <property type="entry name" value="2-DEHYDRO-3-DEOXYGLUCONOKINASE_2-DEHYDRO-3-DEOXYGALACTONOKINASE"/>
    <property type="match status" value="1"/>
</dbReference>
<evidence type="ECO:0000256" key="2">
    <source>
        <dbReference type="ARBA" id="ARBA00022679"/>
    </source>
</evidence>
<dbReference type="Proteomes" id="UP000198508">
    <property type="component" value="Unassembled WGS sequence"/>
</dbReference>
<sequence>MAKVITLGETMVCFSPDSAAPLRYVSSFHPRIAGAESNLAVGLAKLGHEVLWISRLGEDEFGHYVQNMIRSEGVDTRAVRFDEANPTGIMFKETSRGETAVYYYRKHSAASAMEPEDLDESLFEEAEILHITGITPVLSESCRRTVERAVELAKRHGVRISFDPNIRRKLWGDRDYAPMLRDFCRESQILLMGLDEAKVLYGGESPEEIFAAVYGDGAVQLAVLKDGGNGAWASDGKQILYLEPWPCRPVDPIGAGDAFNAAFLAGVLEGCDLQTCGRMGAVAGAMATETDGDTEGYPDRRKLQRILENREQIYR</sequence>
<dbReference type="PANTHER" id="PTHR43320">
    <property type="entry name" value="SUGAR KINASE"/>
    <property type="match status" value="1"/>
</dbReference>
<dbReference type="EMBL" id="FOIM01000028">
    <property type="protein sequence ID" value="SEU07660.1"/>
    <property type="molecule type" value="Genomic_DNA"/>
</dbReference>
<dbReference type="InterPro" id="IPR029056">
    <property type="entry name" value="Ribokinase-like"/>
</dbReference>
<evidence type="ECO:0000259" key="4">
    <source>
        <dbReference type="Pfam" id="PF00294"/>
    </source>
</evidence>
<dbReference type="RefSeq" id="WP_092368710.1">
    <property type="nucleotide sequence ID" value="NZ_FOIM01000028.1"/>
</dbReference>